<keyword evidence="5 9" id="KW-0418">Kinase</keyword>
<gene>
    <name evidence="9" type="ORF">WKW82_39705</name>
</gene>
<keyword evidence="3" id="KW-0808">Transferase</keyword>
<dbReference type="PANTHER" id="PTHR42878:SF7">
    <property type="entry name" value="SENSOR HISTIDINE KINASE GLRK"/>
    <property type="match status" value="1"/>
</dbReference>
<dbReference type="SUPFAM" id="SSF47384">
    <property type="entry name" value="Homodimeric domain of signal transducing histidine kinase"/>
    <property type="match status" value="1"/>
</dbReference>
<dbReference type="RefSeq" id="WP_340348709.1">
    <property type="nucleotide sequence ID" value="NZ_JBBKZT010000067.1"/>
</dbReference>
<dbReference type="InterPro" id="IPR036097">
    <property type="entry name" value="HisK_dim/P_sf"/>
</dbReference>
<keyword evidence="10" id="KW-1185">Reference proteome</keyword>
<evidence type="ECO:0000256" key="1">
    <source>
        <dbReference type="ARBA" id="ARBA00000085"/>
    </source>
</evidence>
<proteinExistence type="predicted"/>
<evidence type="ECO:0000256" key="3">
    <source>
        <dbReference type="ARBA" id="ARBA00022679"/>
    </source>
</evidence>
<evidence type="ECO:0000259" key="8">
    <source>
        <dbReference type="SMART" id="SM00388"/>
    </source>
</evidence>
<dbReference type="SUPFAM" id="SSF55781">
    <property type="entry name" value="GAF domain-like"/>
    <property type="match status" value="1"/>
</dbReference>
<dbReference type="InterPro" id="IPR003018">
    <property type="entry name" value="GAF"/>
</dbReference>
<name>A0ABU8WZ35_9BURK</name>
<evidence type="ECO:0000313" key="9">
    <source>
        <dbReference type="EMBL" id="MEJ8852771.1"/>
    </source>
</evidence>
<comment type="catalytic activity">
    <reaction evidence="1">
        <text>ATP + protein L-histidine = ADP + protein N-phospho-L-histidine.</text>
        <dbReference type="EC" id="2.7.13.3"/>
    </reaction>
</comment>
<keyword evidence="6" id="KW-0067">ATP-binding</keyword>
<organism evidence="9 10">
    <name type="scientific">Variovorax rhizosphaerae</name>
    <dbReference type="NCBI Taxonomy" id="1836200"/>
    <lineage>
        <taxon>Bacteria</taxon>
        <taxon>Pseudomonadati</taxon>
        <taxon>Pseudomonadota</taxon>
        <taxon>Betaproteobacteria</taxon>
        <taxon>Burkholderiales</taxon>
        <taxon>Comamonadaceae</taxon>
        <taxon>Variovorax</taxon>
    </lineage>
</organism>
<dbReference type="CDD" id="cd00082">
    <property type="entry name" value="HisKA"/>
    <property type="match status" value="1"/>
</dbReference>
<dbReference type="InterPro" id="IPR050351">
    <property type="entry name" value="BphY/WalK/GraS-like"/>
</dbReference>
<keyword evidence="7" id="KW-0902">Two-component regulatory system</keyword>
<evidence type="ECO:0000256" key="2">
    <source>
        <dbReference type="ARBA" id="ARBA00012438"/>
    </source>
</evidence>
<dbReference type="Pfam" id="PF01590">
    <property type="entry name" value="GAF"/>
    <property type="match status" value="1"/>
</dbReference>
<feature type="non-terminal residue" evidence="9">
    <location>
        <position position="1"/>
    </location>
</feature>
<accession>A0ABU8WZ35</accession>
<dbReference type="InterPro" id="IPR029016">
    <property type="entry name" value="GAF-like_dom_sf"/>
</dbReference>
<dbReference type="SMART" id="SM00388">
    <property type="entry name" value="HisKA"/>
    <property type="match status" value="1"/>
</dbReference>
<dbReference type="EMBL" id="JBBKZT010000067">
    <property type="protein sequence ID" value="MEJ8852771.1"/>
    <property type="molecule type" value="Genomic_DNA"/>
</dbReference>
<dbReference type="InterPro" id="IPR003661">
    <property type="entry name" value="HisK_dim/P_dom"/>
</dbReference>
<dbReference type="Gene3D" id="1.10.287.130">
    <property type="match status" value="1"/>
</dbReference>
<evidence type="ECO:0000256" key="7">
    <source>
        <dbReference type="ARBA" id="ARBA00023012"/>
    </source>
</evidence>
<protein>
    <recommendedName>
        <fullName evidence="2">histidine kinase</fullName>
        <ecNumber evidence="2">2.7.13.3</ecNumber>
    </recommendedName>
</protein>
<evidence type="ECO:0000256" key="5">
    <source>
        <dbReference type="ARBA" id="ARBA00022777"/>
    </source>
</evidence>
<dbReference type="Pfam" id="PF00512">
    <property type="entry name" value="HisKA"/>
    <property type="match status" value="1"/>
</dbReference>
<dbReference type="GO" id="GO:0016301">
    <property type="term" value="F:kinase activity"/>
    <property type="evidence" value="ECO:0007669"/>
    <property type="project" value="UniProtKB-KW"/>
</dbReference>
<feature type="domain" description="Signal transduction histidine kinase dimerisation/phosphoacceptor" evidence="8">
    <location>
        <begin position="215"/>
        <end position="280"/>
    </location>
</feature>
<dbReference type="Gene3D" id="3.30.450.40">
    <property type="match status" value="1"/>
</dbReference>
<evidence type="ECO:0000313" key="10">
    <source>
        <dbReference type="Proteomes" id="UP001385892"/>
    </source>
</evidence>
<dbReference type="EC" id="2.7.13.3" evidence="2"/>
<evidence type="ECO:0000256" key="6">
    <source>
        <dbReference type="ARBA" id="ARBA00022840"/>
    </source>
</evidence>
<comment type="caution">
    <text evidence="9">The sequence shown here is derived from an EMBL/GenBank/DDBJ whole genome shotgun (WGS) entry which is preliminary data.</text>
</comment>
<sequence length="352" mass="37953">EQALAIAVGSSHRRFPLHRSDELDLGSRRPVFQRPANPQPMPLSQSIARDIESVGRISAVPSILHIVCENTGMGFAAVARVDDDSWTACAVFDKINFGLRPGGQLDVHSTLCVESRALRAPIGFDHASEHPVYCKHHTPRLYSIESYISVPIIKSDGTYFGNLCAIDPAPHEVSNVKTVSLFTGFASLIAHMLELEDKHGVTESALLDATATVQLRDQFIAVLGHALRNPLASLSATGEILARRSSDPEVLRAAQRIRSTTSRMANLISDVMDFARGRIDGGLDAAFGNIGDLGDAFADVVSELRLAHPSKTTNQDLKITVPVYGTGADCSRWSPTCSAMRFPTGPSTGRST</sequence>
<reference evidence="9 10" key="1">
    <citation type="submission" date="2024-03" db="EMBL/GenBank/DDBJ databases">
        <title>Novel species of the genus Variovorax.</title>
        <authorList>
            <person name="Liu Q."/>
            <person name="Xin Y.-H."/>
        </authorList>
    </citation>
    <scope>NUCLEOTIDE SEQUENCE [LARGE SCALE GENOMIC DNA]</scope>
    <source>
        <strain evidence="9 10">KACC 18900</strain>
    </source>
</reference>
<dbReference type="Proteomes" id="UP001385892">
    <property type="component" value="Unassembled WGS sequence"/>
</dbReference>
<dbReference type="PANTHER" id="PTHR42878">
    <property type="entry name" value="TWO-COMPONENT HISTIDINE KINASE"/>
    <property type="match status" value="1"/>
</dbReference>
<keyword evidence="4" id="KW-0547">Nucleotide-binding</keyword>
<evidence type="ECO:0000256" key="4">
    <source>
        <dbReference type="ARBA" id="ARBA00022741"/>
    </source>
</evidence>